<dbReference type="InterPro" id="IPR011992">
    <property type="entry name" value="EF-hand-dom_pair"/>
</dbReference>
<proteinExistence type="predicted"/>
<dbReference type="InterPro" id="IPR018247">
    <property type="entry name" value="EF_Hand_1_Ca_BS"/>
</dbReference>
<evidence type="ECO:0000256" key="1">
    <source>
        <dbReference type="ARBA" id="ARBA00022837"/>
    </source>
</evidence>
<gene>
    <name evidence="4" type="ORF">QTG54_006173</name>
</gene>
<dbReference type="PROSITE" id="PS00018">
    <property type="entry name" value="EF_HAND_1"/>
    <property type="match status" value="1"/>
</dbReference>
<feature type="region of interest" description="Disordered" evidence="2">
    <location>
        <begin position="116"/>
        <end position="168"/>
    </location>
</feature>
<dbReference type="SUPFAM" id="SSF47473">
    <property type="entry name" value="EF-hand"/>
    <property type="match status" value="1"/>
</dbReference>
<feature type="domain" description="EF-hand" evidence="3">
    <location>
        <begin position="433"/>
        <end position="468"/>
    </location>
</feature>
<keyword evidence="1" id="KW-0106">Calcium</keyword>
<organism evidence="4 5">
    <name type="scientific">Skeletonema marinoi</name>
    <dbReference type="NCBI Taxonomy" id="267567"/>
    <lineage>
        <taxon>Eukaryota</taxon>
        <taxon>Sar</taxon>
        <taxon>Stramenopiles</taxon>
        <taxon>Ochrophyta</taxon>
        <taxon>Bacillariophyta</taxon>
        <taxon>Coscinodiscophyceae</taxon>
        <taxon>Thalassiosirophycidae</taxon>
        <taxon>Thalassiosirales</taxon>
        <taxon>Skeletonemataceae</taxon>
        <taxon>Skeletonema</taxon>
        <taxon>Skeletonema marinoi-dohrnii complex</taxon>
    </lineage>
</organism>
<keyword evidence="5" id="KW-1185">Reference proteome</keyword>
<dbReference type="AlphaFoldDB" id="A0AAD8YCC7"/>
<dbReference type="Proteomes" id="UP001224775">
    <property type="component" value="Unassembled WGS sequence"/>
</dbReference>
<accession>A0AAD8YCC7</accession>
<comment type="caution">
    <text evidence="4">The sequence shown here is derived from an EMBL/GenBank/DDBJ whole genome shotgun (WGS) entry which is preliminary data.</text>
</comment>
<evidence type="ECO:0000259" key="3">
    <source>
        <dbReference type="PROSITE" id="PS50222"/>
    </source>
</evidence>
<name>A0AAD8YCC7_9STRA</name>
<evidence type="ECO:0000256" key="2">
    <source>
        <dbReference type="SAM" id="MobiDB-lite"/>
    </source>
</evidence>
<sequence length="675" mass="75474">DEHACDHDVFVVDNIAAIDSRHSKVTTYSIRVYSRQSGIFFSTTKKMNGATSRILFQRGHQGTRSLRRIRRLQEREYSLLSYTSPLQSSSQLQRCVAAPSSSSLAALLSTTHHRQFHSTPTASSDNLLGHSPMARSNPNTKTTPPVVTPKPISPFGVDSNNSGGGIWEQTSTKKTKLNELLTELNERGIDTGSKGMETLDEAAVGEEGLDLDLVDGMKILVKIVDGSDDNNGIIISEDASSQYENQVINTNIEQAAKQATTQVFKLFENTTEDEEWTKDILESKMNEAIRILSEGCVPDVSDKKKKPVAGSLDVSHPFCYLRQFVVSDDTVDNVSGDGDANDDDLDPTIQQQIETLNNITTHALTSSTILYRTLLLRATAQTLLNNWDQLTTITSGDIDRAAISKTELPSTSQRATINAKSIQNMFEAYAHNSPQDWVQSWWKLIDADKDGLIDQEEMNNCVDLSIEPVHLALGDMFDMTLEVCPVRTIGLGGEEEARKKNAWFLGVDAGDEDAEIPTNISPVKLSWRNRRKELKQQKILTKTFQATIARHFRDQAEAPHRLRCIYAWAEKAHQDNKLDSVLVDASEDWGSGAASAVMGRKRYVELEPKISYSEFREVQKKTFPHLDRIGEEIITSFKEDLWLLQGKKRQNKELKRDGLLFLLAISVVDLGIWFV</sequence>
<reference evidence="4" key="1">
    <citation type="submission" date="2023-06" db="EMBL/GenBank/DDBJ databases">
        <title>Survivors Of The Sea: Transcriptome response of Skeletonema marinoi to long-term dormancy.</title>
        <authorList>
            <person name="Pinder M.I.M."/>
            <person name="Kourtchenko O."/>
            <person name="Robertson E.K."/>
            <person name="Larsson T."/>
            <person name="Maumus F."/>
            <person name="Osuna-Cruz C.M."/>
            <person name="Vancaester E."/>
            <person name="Stenow R."/>
            <person name="Vandepoele K."/>
            <person name="Ploug H."/>
            <person name="Bruchert V."/>
            <person name="Godhe A."/>
            <person name="Topel M."/>
        </authorList>
    </citation>
    <scope>NUCLEOTIDE SEQUENCE</scope>
    <source>
        <strain evidence="4">R05AC</strain>
    </source>
</reference>
<evidence type="ECO:0000313" key="5">
    <source>
        <dbReference type="Proteomes" id="UP001224775"/>
    </source>
</evidence>
<protein>
    <recommendedName>
        <fullName evidence="3">EF-hand domain-containing protein</fullName>
    </recommendedName>
</protein>
<dbReference type="PROSITE" id="PS50222">
    <property type="entry name" value="EF_HAND_2"/>
    <property type="match status" value="1"/>
</dbReference>
<dbReference type="EMBL" id="JATAAI010000009">
    <property type="protein sequence ID" value="KAK1743552.1"/>
    <property type="molecule type" value="Genomic_DNA"/>
</dbReference>
<feature type="compositionally biased region" description="Polar residues" evidence="2">
    <location>
        <begin position="117"/>
        <end position="126"/>
    </location>
</feature>
<feature type="non-terminal residue" evidence="4">
    <location>
        <position position="1"/>
    </location>
</feature>
<evidence type="ECO:0000313" key="4">
    <source>
        <dbReference type="EMBL" id="KAK1743552.1"/>
    </source>
</evidence>
<dbReference type="GO" id="GO:0005509">
    <property type="term" value="F:calcium ion binding"/>
    <property type="evidence" value="ECO:0007669"/>
    <property type="project" value="InterPro"/>
</dbReference>
<dbReference type="InterPro" id="IPR002048">
    <property type="entry name" value="EF_hand_dom"/>
</dbReference>